<evidence type="ECO:0000313" key="1">
    <source>
        <dbReference type="EMBL" id="CEK62170.1"/>
    </source>
</evidence>
<feature type="non-terminal residue" evidence="1">
    <location>
        <position position="1"/>
    </location>
</feature>
<protein>
    <submittedName>
        <fullName evidence="1">Uncharacterized protein</fullName>
    </submittedName>
</protein>
<accession>A0A0B6Z377</accession>
<reference evidence="1" key="1">
    <citation type="submission" date="2014-12" db="EMBL/GenBank/DDBJ databases">
        <title>Insight into the proteome of Arion vulgaris.</title>
        <authorList>
            <person name="Aradska J."/>
            <person name="Bulat T."/>
            <person name="Smidak R."/>
            <person name="Sarate P."/>
            <person name="Gangsoo J."/>
            <person name="Sialana F."/>
            <person name="Bilban M."/>
            <person name="Lubec G."/>
        </authorList>
    </citation>
    <scope>NUCLEOTIDE SEQUENCE</scope>
    <source>
        <tissue evidence="1">Skin</tissue>
    </source>
</reference>
<dbReference type="AlphaFoldDB" id="A0A0B6Z377"/>
<gene>
    <name evidence="1" type="primary">ORF44413</name>
</gene>
<sequence length="153" mass="16897">STVVANTQHYIQNVDSGQQFMIPSIQEMGDDYVVLDTTVKGSEEIENVEVTTEEGVPCTVKPDGDLDGQETESLHIFDSETGESVIIVAEKSIVDLIREHQLSIESGEAGSSLQKIKDILHAVRNITSISKEEFSTALEQPQDMICIEQEKMQ</sequence>
<organism evidence="1">
    <name type="scientific">Arion vulgaris</name>
    <dbReference type="NCBI Taxonomy" id="1028688"/>
    <lineage>
        <taxon>Eukaryota</taxon>
        <taxon>Metazoa</taxon>
        <taxon>Spiralia</taxon>
        <taxon>Lophotrochozoa</taxon>
        <taxon>Mollusca</taxon>
        <taxon>Gastropoda</taxon>
        <taxon>Heterobranchia</taxon>
        <taxon>Euthyneura</taxon>
        <taxon>Panpulmonata</taxon>
        <taxon>Eupulmonata</taxon>
        <taxon>Stylommatophora</taxon>
        <taxon>Helicina</taxon>
        <taxon>Arionoidea</taxon>
        <taxon>Arionidae</taxon>
        <taxon>Arion</taxon>
    </lineage>
</organism>
<proteinExistence type="predicted"/>
<dbReference type="EMBL" id="HACG01015305">
    <property type="protein sequence ID" value="CEK62170.1"/>
    <property type="molecule type" value="Transcribed_RNA"/>
</dbReference>
<name>A0A0B6Z377_9EUPU</name>